<accession>A0A9W6W3E6</accession>
<name>A0A9W6W3E6_9ACTN</name>
<dbReference type="Gene3D" id="1.25.40.10">
    <property type="entry name" value="Tetratricopeptide repeat domain"/>
    <property type="match status" value="1"/>
</dbReference>
<evidence type="ECO:0000313" key="2">
    <source>
        <dbReference type="EMBL" id="GLY89364.1"/>
    </source>
</evidence>
<organism evidence="2 3">
    <name type="scientific">Actinoallomurus iriomotensis</name>
    <dbReference type="NCBI Taxonomy" id="478107"/>
    <lineage>
        <taxon>Bacteria</taxon>
        <taxon>Bacillati</taxon>
        <taxon>Actinomycetota</taxon>
        <taxon>Actinomycetes</taxon>
        <taxon>Streptosporangiales</taxon>
        <taxon>Thermomonosporaceae</taxon>
        <taxon>Actinoallomurus</taxon>
    </lineage>
</organism>
<dbReference type="Proteomes" id="UP001165074">
    <property type="component" value="Unassembled WGS sequence"/>
</dbReference>
<dbReference type="AlphaFoldDB" id="A0A9W6W3E6"/>
<dbReference type="SUPFAM" id="SSF48452">
    <property type="entry name" value="TPR-like"/>
    <property type="match status" value="1"/>
</dbReference>
<dbReference type="RefSeq" id="WP_285579595.1">
    <property type="nucleotide sequence ID" value="NZ_BSTK01000013.1"/>
</dbReference>
<evidence type="ECO:0008006" key="4">
    <source>
        <dbReference type="Google" id="ProtNLM"/>
    </source>
</evidence>
<proteinExistence type="predicted"/>
<gene>
    <name evidence="2" type="ORF">Airi02_072930</name>
</gene>
<protein>
    <recommendedName>
        <fullName evidence="4">Tetratricopeptide repeat protein</fullName>
    </recommendedName>
</protein>
<keyword evidence="3" id="KW-1185">Reference proteome</keyword>
<evidence type="ECO:0000256" key="1">
    <source>
        <dbReference type="SAM" id="MobiDB-lite"/>
    </source>
</evidence>
<sequence>MIEAEASYDTASDLCSAGRHADAEPHARRAAELAPDVADHHRLLAEILLELDGRGGEAVSAARRAVETDPADHWNHYTLYRALSARLDWAACEEPLLAAVALVPDDPDYRLFLGLLRVRLGRSPEAVPDLQVVLDGQPGPDILRTLIEYLESCGIPGPVRTTYEQCAVRLGRPDLSVPGAAGTDRTLLREQAEVALRLSTALGQDEATTVAARERARALAEAVLAVDRRNKTAKAALKRLATFEDIPLSLYAAPDTAREHGRTLTDLGERISALAARLETEPGDPDLVVRLLRTTLDARDLCTSIGMTETREQLTALAASALTTLREHWRPEPEERRRLADALDAAGLAREYPAFHHWLLAPAGETRHADAAGHGRADGDTPAHRTTRAHASPEDPDGSRRTGMPS</sequence>
<comment type="caution">
    <text evidence="2">The sequence shown here is derived from an EMBL/GenBank/DDBJ whole genome shotgun (WGS) entry which is preliminary data.</text>
</comment>
<dbReference type="EMBL" id="BSTK01000013">
    <property type="protein sequence ID" value="GLY89364.1"/>
    <property type="molecule type" value="Genomic_DNA"/>
</dbReference>
<evidence type="ECO:0000313" key="3">
    <source>
        <dbReference type="Proteomes" id="UP001165074"/>
    </source>
</evidence>
<feature type="compositionally biased region" description="Basic and acidic residues" evidence="1">
    <location>
        <begin position="391"/>
        <end position="400"/>
    </location>
</feature>
<dbReference type="Pfam" id="PF13432">
    <property type="entry name" value="TPR_16"/>
    <property type="match status" value="2"/>
</dbReference>
<dbReference type="InterPro" id="IPR011990">
    <property type="entry name" value="TPR-like_helical_dom_sf"/>
</dbReference>
<feature type="compositionally biased region" description="Basic and acidic residues" evidence="1">
    <location>
        <begin position="367"/>
        <end position="383"/>
    </location>
</feature>
<feature type="region of interest" description="Disordered" evidence="1">
    <location>
        <begin position="367"/>
        <end position="406"/>
    </location>
</feature>
<reference evidence="2" key="1">
    <citation type="submission" date="2023-03" db="EMBL/GenBank/DDBJ databases">
        <title>Actinoallomurus iriomotensis NBRC 103684.</title>
        <authorList>
            <person name="Ichikawa N."/>
            <person name="Sato H."/>
            <person name="Tonouchi N."/>
        </authorList>
    </citation>
    <scope>NUCLEOTIDE SEQUENCE</scope>
    <source>
        <strain evidence="2">NBRC 103684</strain>
    </source>
</reference>